<accession>A0AAN9CD30</accession>
<keyword evidence="6" id="KW-1185">Reference proteome</keyword>
<dbReference type="AlphaFoldDB" id="A0AAN9CD30"/>
<dbReference type="Pfam" id="PF00014">
    <property type="entry name" value="Kunitz_BPTI"/>
    <property type="match status" value="2"/>
</dbReference>
<evidence type="ECO:0000259" key="3">
    <source>
        <dbReference type="PROSITE" id="PS50279"/>
    </source>
</evidence>
<dbReference type="SMART" id="SM00217">
    <property type="entry name" value="WAP"/>
    <property type="match status" value="2"/>
</dbReference>
<protein>
    <submittedName>
        <fullName evidence="5">Uncharacterized protein</fullName>
    </submittedName>
</protein>
<feature type="domain" description="BPTI/Kunitz inhibitor" evidence="3">
    <location>
        <begin position="88"/>
        <end position="138"/>
    </location>
</feature>
<feature type="chain" id="PRO_5042869685" evidence="2">
    <location>
        <begin position="23"/>
        <end position="239"/>
    </location>
</feature>
<dbReference type="Proteomes" id="UP001364617">
    <property type="component" value="Unassembled WGS sequence"/>
</dbReference>
<evidence type="ECO:0000256" key="2">
    <source>
        <dbReference type="SAM" id="SignalP"/>
    </source>
</evidence>
<evidence type="ECO:0000313" key="5">
    <source>
        <dbReference type="EMBL" id="KAK7132003.1"/>
    </source>
</evidence>
<keyword evidence="1" id="KW-1015">Disulfide bond</keyword>
<feature type="domain" description="BPTI/Kunitz inhibitor" evidence="3">
    <location>
        <begin position="31"/>
        <end position="81"/>
    </location>
</feature>
<dbReference type="EMBL" id="JAYKXH010000020">
    <property type="protein sequence ID" value="KAK7132003.1"/>
    <property type="molecule type" value="Genomic_DNA"/>
</dbReference>
<dbReference type="SMART" id="SM00131">
    <property type="entry name" value="KU"/>
    <property type="match status" value="2"/>
</dbReference>
<dbReference type="InterPro" id="IPR051388">
    <property type="entry name" value="Serpin_venom_toxin"/>
</dbReference>
<name>A0AAN9CD30_9TELE</name>
<dbReference type="PROSITE" id="PS51390">
    <property type="entry name" value="WAP"/>
    <property type="match status" value="2"/>
</dbReference>
<dbReference type="InterPro" id="IPR036880">
    <property type="entry name" value="Kunitz_BPTI_sf"/>
</dbReference>
<dbReference type="PANTHER" id="PTHR46751">
    <property type="entry name" value="EPPIN"/>
    <property type="match status" value="1"/>
</dbReference>
<comment type="caution">
    <text evidence="5">The sequence shown here is derived from an EMBL/GenBank/DDBJ whole genome shotgun (WGS) entry which is preliminary data.</text>
</comment>
<dbReference type="PANTHER" id="PTHR46751:SF1">
    <property type="entry name" value="WAP FOUR-DISULFIDE CORE DOMAIN PROTEIN 6A"/>
    <property type="match status" value="1"/>
</dbReference>
<dbReference type="InterPro" id="IPR020901">
    <property type="entry name" value="Prtase_inh_Kunz-CS"/>
</dbReference>
<dbReference type="Gene3D" id="4.10.410.10">
    <property type="entry name" value="Pancreatic trypsin inhibitor Kunitz domain"/>
    <property type="match status" value="2"/>
</dbReference>
<dbReference type="GO" id="GO:0004867">
    <property type="term" value="F:serine-type endopeptidase inhibitor activity"/>
    <property type="evidence" value="ECO:0007669"/>
    <property type="project" value="InterPro"/>
</dbReference>
<dbReference type="FunFam" id="4.10.410.10:FF:000020">
    <property type="entry name" value="Collagen, type VI, alpha 3"/>
    <property type="match status" value="2"/>
</dbReference>
<dbReference type="InterPro" id="IPR002223">
    <property type="entry name" value="Kunitz_BPTI"/>
</dbReference>
<dbReference type="InterPro" id="IPR008197">
    <property type="entry name" value="WAP_dom"/>
</dbReference>
<evidence type="ECO:0000259" key="4">
    <source>
        <dbReference type="PROSITE" id="PS51390"/>
    </source>
</evidence>
<dbReference type="PRINTS" id="PR00759">
    <property type="entry name" value="BASICPTASE"/>
</dbReference>
<dbReference type="GO" id="GO:0005576">
    <property type="term" value="C:extracellular region"/>
    <property type="evidence" value="ECO:0007669"/>
    <property type="project" value="InterPro"/>
</dbReference>
<feature type="domain" description="WAP" evidence="4">
    <location>
        <begin position="191"/>
        <end position="237"/>
    </location>
</feature>
<dbReference type="SUPFAM" id="SSF57256">
    <property type="entry name" value="Elafin-like"/>
    <property type="match status" value="2"/>
</dbReference>
<evidence type="ECO:0000313" key="6">
    <source>
        <dbReference type="Proteomes" id="UP001364617"/>
    </source>
</evidence>
<feature type="signal peptide" evidence="2">
    <location>
        <begin position="1"/>
        <end position="22"/>
    </location>
</feature>
<dbReference type="PROSITE" id="PS50279">
    <property type="entry name" value="BPTI_KUNITZ_2"/>
    <property type="match status" value="2"/>
</dbReference>
<dbReference type="Pfam" id="PF00095">
    <property type="entry name" value="WAP"/>
    <property type="match status" value="2"/>
</dbReference>
<dbReference type="SUPFAM" id="SSF57362">
    <property type="entry name" value="BPTI-like"/>
    <property type="match status" value="2"/>
</dbReference>
<dbReference type="PRINTS" id="PR00003">
    <property type="entry name" value="4DISULPHCORE"/>
</dbReference>
<gene>
    <name evidence="5" type="ORF">R3I93_018531</name>
</gene>
<feature type="domain" description="WAP" evidence="4">
    <location>
        <begin position="141"/>
        <end position="190"/>
    </location>
</feature>
<dbReference type="PROSITE" id="PS00280">
    <property type="entry name" value="BPTI_KUNITZ_1"/>
    <property type="match status" value="2"/>
</dbReference>
<evidence type="ECO:0000256" key="1">
    <source>
        <dbReference type="ARBA" id="ARBA00023157"/>
    </source>
</evidence>
<dbReference type="Gene3D" id="4.10.75.10">
    <property type="entry name" value="Elafin-like"/>
    <property type="match status" value="2"/>
</dbReference>
<proteinExistence type="predicted"/>
<organism evidence="5 6">
    <name type="scientific">Phoxinus phoxinus</name>
    <name type="common">Eurasian minnow</name>
    <dbReference type="NCBI Taxonomy" id="58324"/>
    <lineage>
        <taxon>Eukaryota</taxon>
        <taxon>Metazoa</taxon>
        <taxon>Chordata</taxon>
        <taxon>Craniata</taxon>
        <taxon>Vertebrata</taxon>
        <taxon>Euteleostomi</taxon>
        <taxon>Actinopterygii</taxon>
        <taxon>Neopterygii</taxon>
        <taxon>Teleostei</taxon>
        <taxon>Ostariophysi</taxon>
        <taxon>Cypriniformes</taxon>
        <taxon>Leuciscidae</taxon>
        <taxon>Phoxininae</taxon>
        <taxon>Phoxinus</taxon>
    </lineage>
</organism>
<reference evidence="5 6" key="1">
    <citation type="submission" date="2024-02" db="EMBL/GenBank/DDBJ databases">
        <title>Chromosome-level genome assembly of the Eurasian Minnow (Phoxinus phoxinus).</title>
        <authorList>
            <person name="Oriowo T.O."/>
            <person name="Martin S."/>
            <person name="Stange M."/>
            <person name="Chrysostomakis Y."/>
            <person name="Brown T."/>
            <person name="Winkler S."/>
            <person name="Kukowka S."/>
            <person name="Myers E.W."/>
            <person name="Bohne A."/>
        </authorList>
    </citation>
    <scope>NUCLEOTIDE SEQUENCE [LARGE SCALE GENOMIC DNA]</scope>
    <source>
        <strain evidence="5">ZFMK-TIS-60720</strain>
        <tissue evidence="5">Whole Organism</tissue>
    </source>
</reference>
<keyword evidence="2" id="KW-0732">Signal</keyword>
<sequence>MTARVYCAVLLCLSGCWSSTEAAPGPNTASCRLPMDAGPCHAYMPMWAFDSAAGKCVSFIYGGCKGNGNKFNSQKECEESCGVRNASCRLPMDAGPCEAYMPMWAFDSAVGKCVSFIYGGCKGNGNKFNSQKECEESCGVRNAKPGVCPITNNGTMCLVKDKESCASDSECPNNQKCCSTMCNGLDCMAPVIAKPGVCPIRYYKKPKCDELCANDGGCPNNEKCCSTGCGHECMPPNTG</sequence>
<dbReference type="InterPro" id="IPR036645">
    <property type="entry name" value="Elafin-like_sf"/>
</dbReference>